<accession>A9DM27</accession>
<keyword evidence="1" id="KW-0732">Signal</keyword>
<dbReference type="STRING" id="391587.KAOT1_20682"/>
<feature type="chain" id="PRO_5002737401" evidence="1">
    <location>
        <begin position="19"/>
        <end position="280"/>
    </location>
</feature>
<sequence length="280" mass="32652">MNLKITILLIFISLTCFSQNKTIVPGKFFNVIELGYSTRPDVLKNYQAEIIKDTLTSDCPHTDRCGDYYGSLNSLYIERLGILFQTNHETQEIVHKVHLYKPFAGTINDSIFIALGKVTVEDIYKKYPKAKLTTTNAKQYWIIKTPHVSFLVNRLSTDNDYPIKPTEINDRLIYCVIIDKKIGYNSGYTDEGKIPLYAPKTETHRNSFVQKHKGGLHYIFWSDTSNYKAVKNGYWKEFHPNHVLKEEGNYKKGRKKGVFKYYDLNGKLIKTKKHRPFLFW</sequence>
<comment type="caution">
    <text evidence="2">The sequence shown here is derived from an EMBL/GenBank/DDBJ whole genome shotgun (WGS) entry which is preliminary data.</text>
</comment>
<dbReference type="Gene3D" id="3.90.930.1">
    <property type="match status" value="1"/>
</dbReference>
<evidence type="ECO:0000313" key="2">
    <source>
        <dbReference type="EMBL" id="EDP97617.1"/>
    </source>
</evidence>
<protein>
    <submittedName>
        <fullName evidence="2">Uncharacterized protein</fullName>
    </submittedName>
</protein>
<feature type="signal peptide" evidence="1">
    <location>
        <begin position="1"/>
        <end position="18"/>
    </location>
</feature>
<proteinExistence type="predicted"/>
<evidence type="ECO:0000313" key="3">
    <source>
        <dbReference type="Proteomes" id="UP000002945"/>
    </source>
</evidence>
<organism evidence="2 3">
    <name type="scientific">Kordia algicida OT-1</name>
    <dbReference type="NCBI Taxonomy" id="391587"/>
    <lineage>
        <taxon>Bacteria</taxon>
        <taxon>Pseudomonadati</taxon>
        <taxon>Bacteroidota</taxon>
        <taxon>Flavobacteriia</taxon>
        <taxon>Flavobacteriales</taxon>
        <taxon>Flavobacteriaceae</taxon>
        <taxon>Kordia</taxon>
    </lineage>
</organism>
<dbReference type="Proteomes" id="UP000002945">
    <property type="component" value="Unassembled WGS sequence"/>
</dbReference>
<dbReference type="RefSeq" id="WP_007096665.1">
    <property type="nucleotide sequence ID" value="NZ_CP142125.1"/>
</dbReference>
<dbReference type="EMBL" id="ABIB01000002">
    <property type="protein sequence ID" value="EDP97617.1"/>
    <property type="molecule type" value="Genomic_DNA"/>
</dbReference>
<gene>
    <name evidence="2" type="ORF">KAOT1_20682</name>
</gene>
<name>A9DM27_9FLAO</name>
<reference evidence="2 3" key="1">
    <citation type="journal article" date="2011" name="J. Bacteriol.">
        <title>Genome sequence of the algicidal bacterium Kordia algicida OT-1.</title>
        <authorList>
            <person name="Lee H.S."/>
            <person name="Kang S.G."/>
            <person name="Kwon K.K."/>
            <person name="Lee J.H."/>
            <person name="Kim S.J."/>
        </authorList>
    </citation>
    <scope>NUCLEOTIDE SEQUENCE [LARGE SCALE GENOMIC DNA]</scope>
    <source>
        <strain evidence="2 3">OT-1</strain>
    </source>
</reference>
<dbReference type="HOGENOM" id="CLU_993159_0_0_10"/>
<dbReference type="OrthoDB" id="7342920at2"/>
<keyword evidence="3" id="KW-1185">Reference proteome</keyword>
<evidence type="ECO:0000256" key="1">
    <source>
        <dbReference type="SAM" id="SignalP"/>
    </source>
</evidence>
<dbReference type="SUPFAM" id="SSF82185">
    <property type="entry name" value="Histone H3 K4-specific methyltransferase SET7/9 N-terminal domain"/>
    <property type="match status" value="1"/>
</dbReference>
<dbReference type="AlphaFoldDB" id="A9DM27"/>